<keyword evidence="2" id="KW-0808">Transferase</keyword>
<evidence type="ECO:0000256" key="4">
    <source>
        <dbReference type="SAM" id="Phobius"/>
    </source>
</evidence>
<dbReference type="AlphaFoldDB" id="A0A0H3L3F3"/>
<keyword evidence="3 6" id="KW-0012">Acyltransferase</keyword>
<dbReference type="eggNOG" id="COG0204">
    <property type="taxonomic scope" value="Bacteria"/>
</dbReference>
<dbReference type="PANTHER" id="PTHR10434">
    <property type="entry name" value="1-ACYL-SN-GLYCEROL-3-PHOSPHATE ACYLTRANSFERASE"/>
    <property type="match status" value="1"/>
</dbReference>
<comment type="pathway">
    <text evidence="1">Lipid metabolism.</text>
</comment>
<dbReference type="RefSeq" id="WP_014595232.1">
    <property type="nucleotide sequence ID" value="NC_017531.2"/>
</dbReference>
<protein>
    <submittedName>
        <fullName evidence="6">Acyltransferase family protein</fullName>
    </submittedName>
</protein>
<keyword evidence="4" id="KW-1133">Transmembrane helix</keyword>
<dbReference type="Pfam" id="PF01553">
    <property type="entry name" value="Acyltransferase"/>
    <property type="match status" value="1"/>
</dbReference>
<evidence type="ECO:0000313" key="6">
    <source>
        <dbReference type="EMBL" id="BAK13774.1"/>
    </source>
</evidence>
<keyword evidence="4" id="KW-0472">Membrane</keyword>
<evidence type="ECO:0000259" key="5">
    <source>
        <dbReference type="SMART" id="SM00563"/>
    </source>
</evidence>
<dbReference type="HOGENOM" id="CLU_078753_0_0_6"/>
<dbReference type="OrthoDB" id="9812274at2"/>
<reference evidence="7" key="1">
    <citation type="journal article" date="2012" name="Appl. Microbiol. Biotechnol.">
        <title>The complete genome sequence of Pantoea ananatis AJ13355, an organism with great biotechnological potential.</title>
        <authorList>
            <person name="Hara Y."/>
            <person name="Kadotani N."/>
            <person name="Izui H."/>
            <person name="Katashkina J.I."/>
            <person name="Kuvaeva T.M."/>
            <person name="Andreeva I.G."/>
            <person name="Golubeva L.I."/>
            <person name="Malko D.B."/>
            <person name="Makeev V.J."/>
            <person name="Mashko S.V."/>
            <person name="Kozlov Y.I."/>
        </authorList>
    </citation>
    <scope>NUCLEOTIDE SEQUENCE [LARGE SCALE GENOMIC DNA]</scope>
    <source>
        <strain evidence="7">AJ13355</strain>
    </source>
</reference>
<dbReference type="KEGG" id="paj:PAJ_3695"/>
<dbReference type="InterPro" id="IPR002123">
    <property type="entry name" value="Plipid/glycerol_acylTrfase"/>
</dbReference>
<sequence length="277" mass="30991">MALEPRMSRIVSRLNRAWRCAMTGFCFALFGIGGLLLSMVWFNLLLLLVWDKGRRRRIARRSIAASFRFFLRVAKGVGVLDYRMRGLEHLRQDRGCLVVANHPTLIDYVLLASVMPESDCLVKGALLKNPFVSGVIRAADYLINSQADALLPACRQRLAQGDTILIFPEGTRTRPGEPMTLQRGAANIAVRCGSDLRVVIIHCSEHLLDKQSKWYNVPPAKPLFSVEVRERISIDQFYDADIQEPALAARQLNRHLLLQLQPGSSPFSGINDASALP</sequence>
<feature type="transmembrane region" description="Helical" evidence="4">
    <location>
        <begin position="21"/>
        <end position="50"/>
    </location>
</feature>
<organism evidence="6 7">
    <name type="scientific">Pantoea ananatis (strain AJ13355)</name>
    <dbReference type="NCBI Taxonomy" id="932677"/>
    <lineage>
        <taxon>Bacteria</taxon>
        <taxon>Pseudomonadati</taxon>
        <taxon>Pseudomonadota</taxon>
        <taxon>Gammaproteobacteria</taxon>
        <taxon>Enterobacterales</taxon>
        <taxon>Erwiniaceae</taxon>
        <taxon>Pantoea</taxon>
    </lineage>
</organism>
<dbReference type="GO" id="GO:0006654">
    <property type="term" value="P:phosphatidic acid biosynthetic process"/>
    <property type="evidence" value="ECO:0007669"/>
    <property type="project" value="TreeGrafter"/>
</dbReference>
<keyword evidence="4" id="KW-0812">Transmembrane</keyword>
<evidence type="ECO:0000256" key="3">
    <source>
        <dbReference type="ARBA" id="ARBA00023315"/>
    </source>
</evidence>
<evidence type="ECO:0000256" key="2">
    <source>
        <dbReference type="ARBA" id="ARBA00022679"/>
    </source>
</evidence>
<feature type="domain" description="Phospholipid/glycerol acyltransferase" evidence="5">
    <location>
        <begin position="96"/>
        <end position="206"/>
    </location>
</feature>
<evidence type="ECO:0000313" key="7">
    <source>
        <dbReference type="Proteomes" id="UP000006690"/>
    </source>
</evidence>
<name>A0A0H3L3F3_PANAA</name>
<gene>
    <name evidence="6" type="ordered locus">PAJ_3695</name>
</gene>
<evidence type="ECO:0000256" key="1">
    <source>
        <dbReference type="ARBA" id="ARBA00005189"/>
    </source>
</evidence>
<dbReference type="Proteomes" id="UP000006690">
    <property type="component" value="Chromosome"/>
</dbReference>
<dbReference type="SUPFAM" id="SSF69593">
    <property type="entry name" value="Glycerol-3-phosphate (1)-acyltransferase"/>
    <property type="match status" value="1"/>
</dbReference>
<dbReference type="EMBL" id="AP012032">
    <property type="protein sequence ID" value="BAK13774.1"/>
    <property type="molecule type" value="Genomic_DNA"/>
</dbReference>
<proteinExistence type="predicted"/>
<dbReference type="PANTHER" id="PTHR10434:SF66">
    <property type="entry name" value="PHOSPHOLIPID_GLYCEROL ACYLTRANSFERASE DOMAIN-CONTAINING PROTEIN"/>
    <property type="match status" value="1"/>
</dbReference>
<dbReference type="GO" id="GO:0003841">
    <property type="term" value="F:1-acylglycerol-3-phosphate O-acyltransferase activity"/>
    <property type="evidence" value="ECO:0007669"/>
    <property type="project" value="TreeGrafter"/>
</dbReference>
<dbReference type="SMART" id="SM00563">
    <property type="entry name" value="PlsC"/>
    <property type="match status" value="1"/>
</dbReference>
<accession>A0A0H3L3F3</accession>
<dbReference type="PATRIC" id="fig|932677.3.peg.4260"/>
<dbReference type="CDD" id="cd07989">
    <property type="entry name" value="LPLAT_AGPAT-like"/>
    <property type="match status" value="1"/>
</dbReference>